<feature type="compositionally biased region" description="Polar residues" evidence="1">
    <location>
        <begin position="1"/>
        <end position="10"/>
    </location>
</feature>
<dbReference type="EMBL" id="VSRR010001113">
    <property type="protein sequence ID" value="MPC22671.1"/>
    <property type="molecule type" value="Genomic_DNA"/>
</dbReference>
<evidence type="ECO:0000313" key="3">
    <source>
        <dbReference type="Proteomes" id="UP000324222"/>
    </source>
</evidence>
<organism evidence="2 3">
    <name type="scientific">Portunus trituberculatus</name>
    <name type="common">Swimming crab</name>
    <name type="synonym">Neptunus trituberculatus</name>
    <dbReference type="NCBI Taxonomy" id="210409"/>
    <lineage>
        <taxon>Eukaryota</taxon>
        <taxon>Metazoa</taxon>
        <taxon>Ecdysozoa</taxon>
        <taxon>Arthropoda</taxon>
        <taxon>Crustacea</taxon>
        <taxon>Multicrustacea</taxon>
        <taxon>Malacostraca</taxon>
        <taxon>Eumalacostraca</taxon>
        <taxon>Eucarida</taxon>
        <taxon>Decapoda</taxon>
        <taxon>Pleocyemata</taxon>
        <taxon>Brachyura</taxon>
        <taxon>Eubrachyura</taxon>
        <taxon>Portunoidea</taxon>
        <taxon>Portunidae</taxon>
        <taxon>Portuninae</taxon>
        <taxon>Portunus</taxon>
    </lineage>
</organism>
<dbReference type="AlphaFoldDB" id="A0A5B7DM89"/>
<accession>A0A5B7DM89</accession>
<comment type="caution">
    <text evidence="2">The sequence shown here is derived from an EMBL/GenBank/DDBJ whole genome shotgun (WGS) entry which is preliminary data.</text>
</comment>
<proteinExistence type="predicted"/>
<name>A0A5B7DM89_PORTR</name>
<gene>
    <name evidence="2" type="ORF">E2C01_015692</name>
</gene>
<evidence type="ECO:0000256" key="1">
    <source>
        <dbReference type="SAM" id="MobiDB-lite"/>
    </source>
</evidence>
<feature type="region of interest" description="Disordered" evidence="1">
    <location>
        <begin position="1"/>
        <end position="31"/>
    </location>
</feature>
<keyword evidence="3" id="KW-1185">Reference proteome</keyword>
<dbReference type="Proteomes" id="UP000324222">
    <property type="component" value="Unassembled WGS sequence"/>
</dbReference>
<protein>
    <submittedName>
        <fullName evidence="2">Uncharacterized protein</fullName>
    </submittedName>
</protein>
<evidence type="ECO:0000313" key="2">
    <source>
        <dbReference type="EMBL" id="MPC22671.1"/>
    </source>
</evidence>
<reference evidence="2 3" key="1">
    <citation type="submission" date="2019-05" db="EMBL/GenBank/DDBJ databases">
        <title>Another draft genome of Portunus trituberculatus and its Hox gene families provides insights of decapod evolution.</title>
        <authorList>
            <person name="Jeong J.-H."/>
            <person name="Song I."/>
            <person name="Kim S."/>
            <person name="Choi T."/>
            <person name="Kim D."/>
            <person name="Ryu S."/>
            <person name="Kim W."/>
        </authorList>
    </citation>
    <scope>NUCLEOTIDE SEQUENCE [LARGE SCALE GENOMIC DNA]</scope>
    <source>
        <tissue evidence="2">Muscle</tissue>
    </source>
</reference>
<sequence>MQNNVSQGSVKASRHERVAATAGSGGRVGPHGVARVEVHRAAPGEVFKVAAAAAGFVSEGLVQFLPGCTGRRFTRCAIRKNLTQAIPSTSVLHKRTMSGLRRPSLTRFRVKAYASRPVFVEVFACNSFMSMNGKPYVLLVGKNNYNGGQQILRGWRGKGGAKAGLVTEQQWWG</sequence>